<evidence type="ECO:0000313" key="3">
    <source>
        <dbReference type="EMBL" id="MCI22904.1"/>
    </source>
</evidence>
<dbReference type="EMBL" id="LXQA010133020">
    <property type="protein sequence ID" value="MCI22904.1"/>
    <property type="molecule type" value="Genomic_DNA"/>
</dbReference>
<evidence type="ECO:0000313" key="4">
    <source>
        <dbReference type="Proteomes" id="UP000265520"/>
    </source>
</evidence>
<name>A0A392QGB5_9FABA</name>
<evidence type="ECO:0000259" key="2">
    <source>
        <dbReference type="PROSITE" id="PS50011"/>
    </source>
</evidence>
<comment type="caution">
    <text evidence="3">The sequence shown here is derived from an EMBL/GenBank/DDBJ whole genome shotgun (WGS) entry which is preliminary data.</text>
</comment>
<dbReference type="PANTHER" id="PTHR46146:SF1">
    <property type="entry name" value="SERINE_THREONINE-PROTEIN KINASE-LIKE PROTEIN CCR3"/>
    <property type="match status" value="1"/>
</dbReference>
<reference evidence="3 4" key="1">
    <citation type="journal article" date="2018" name="Front. Plant Sci.">
        <title>Red Clover (Trifolium pratense) and Zigzag Clover (T. medium) - A Picture of Genomic Similarities and Differences.</title>
        <authorList>
            <person name="Dluhosova J."/>
            <person name="Istvanek J."/>
            <person name="Nedelnik J."/>
            <person name="Repkova J."/>
        </authorList>
    </citation>
    <scope>NUCLEOTIDE SEQUENCE [LARGE SCALE GENOMIC DNA]</scope>
    <source>
        <strain evidence="4">cv. 10/8</strain>
        <tissue evidence="3">Leaf</tissue>
    </source>
</reference>
<dbReference type="PROSITE" id="PS00107">
    <property type="entry name" value="PROTEIN_KINASE_ATP"/>
    <property type="match status" value="1"/>
</dbReference>
<keyword evidence="3" id="KW-0418">Kinase</keyword>
<dbReference type="InterPro" id="IPR001245">
    <property type="entry name" value="Ser-Thr/Tyr_kinase_cat_dom"/>
</dbReference>
<dbReference type="InterPro" id="IPR011009">
    <property type="entry name" value="Kinase-like_dom_sf"/>
</dbReference>
<dbReference type="Proteomes" id="UP000265520">
    <property type="component" value="Unassembled WGS sequence"/>
</dbReference>
<dbReference type="Gene3D" id="3.30.200.20">
    <property type="entry name" value="Phosphorylase Kinase, domain 1"/>
    <property type="match status" value="1"/>
</dbReference>
<dbReference type="InterPro" id="IPR000719">
    <property type="entry name" value="Prot_kinase_dom"/>
</dbReference>
<feature type="binding site" evidence="1">
    <location>
        <position position="91"/>
    </location>
    <ligand>
        <name>ATP</name>
        <dbReference type="ChEBI" id="CHEBI:30616"/>
    </ligand>
</feature>
<dbReference type="SUPFAM" id="SSF56112">
    <property type="entry name" value="Protein kinase-like (PK-like)"/>
    <property type="match status" value="1"/>
</dbReference>
<keyword evidence="1" id="KW-0547">Nucleotide-binding</keyword>
<dbReference type="GO" id="GO:0004672">
    <property type="term" value="F:protein kinase activity"/>
    <property type="evidence" value="ECO:0007669"/>
    <property type="project" value="InterPro"/>
</dbReference>
<protein>
    <submittedName>
        <fullName evidence="3">Serine/threonine-protein kinase-like protein CCR3-like</fullName>
    </submittedName>
</protein>
<dbReference type="AlphaFoldDB" id="A0A392QGB5"/>
<dbReference type="PROSITE" id="PS50011">
    <property type="entry name" value="PROTEIN_KINASE_DOM"/>
    <property type="match status" value="1"/>
</dbReference>
<sequence>MTFLIIGSVGAFAGLCTILYFVIIGSRRLLKAKIDNSVQPTSSESDDAYVDIAPMQNVASDNFSMENKIGSGSFGCVYKGRLIDGREVAIKRGDTCLRKKKFQEKETAFDSELTLLSRLHHKHL</sequence>
<dbReference type="InterPro" id="IPR017441">
    <property type="entry name" value="Protein_kinase_ATP_BS"/>
</dbReference>
<dbReference type="GO" id="GO:0005524">
    <property type="term" value="F:ATP binding"/>
    <property type="evidence" value="ECO:0007669"/>
    <property type="project" value="UniProtKB-UniRule"/>
</dbReference>
<evidence type="ECO:0000256" key="1">
    <source>
        <dbReference type="PROSITE-ProRule" id="PRU10141"/>
    </source>
</evidence>
<organism evidence="3 4">
    <name type="scientific">Trifolium medium</name>
    <dbReference type="NCBI Taxonomy" id="97028"/>
    <lineage>
        <taxon>Eukaryota</taxon>
        <taxon>Viridiplantae</taxon>
        <taxon>Streptophyta</taxon>
        <taxon>Embryophyta</taxon>
        <taxon>Tracheophyta</taxon>
        <taxon>Spermatophyta</taxon>
        <taxon>Magnoliopsida</taxon>
        <taxon>eudicotyledons</taxon>
        <taxon>Gunneridae</taxon>
        <taxon>Pentapetalae</taxon>
        <taxon>rosids</taxon>
        <taxon>fabids</taxon>
        <taxon>Fabales</taxon>
        <taxon>Fabaceae</taxon>
        <taxon>Papilionoideae</taxon>
        <taxon>50 kb inversion clade</taxon>
        <taxon>NPAAA clade</taxon>
        <taxon>Hologalegina</taxon>
        <taxon>IRL clade</taxon>
        <taxon>Trifolieae</taxon>
        <taxon>Trifolium</taxon>
    </lineage>
</organism>
<keyword evidence="3" id="KW-0808">Transferase</keyword>
<keyword evidence="1" id="KW-0067">ATP-binding</keyword>
<accession>A0A392QGB5</accession>
<keyword evidence="4" id="KW-1185">Reference proteome</keyword>
<dbReference type="Pfam" id="PF07714">
    <property type="entry name" value="PK_Tyr_Ser-Thr"/>
    <property type="match status" value="1"/>
</dbReference>
<dbReference type="PANTHER" id="PTHR46146">
    <property type="entry name" value="SERINE/THREONINE-PROTEIN KINASE-LIKE PROTEIN CCR4"/>
    <property type="match status" value="1"/>
</dbReference>
<proteinExistence type="predicted"/>
<feature type="non-terminal residue" evidence="3">
    <location>
        <position position="124"/>
    </location>
</feature>
<feature type="domain" description="Protein kinase" evidence="2">
    <location>
        <begin position="63"/>
        <end position="124"/>
    </location>
</feature>